<feature type="domain" description="Urease accessory protein UreH-like transmembrane" evidence="2">
    <location>
        <begin position="11"/>
        <end position="110"/>
    </location>
</feature>
<dbReference type="OrthoDB" id="9155091at2"/>
<sequence>MLNLSVVTATALLGLAGGVHCVAMCGPASVAIARTPADAAWFHLGRFLGYGVLGGLASAGAVGMAHVAGAAAWLHPIWLLSHVLLAMLGGWMLLTGRHPRWVQEGLLRAARSVLRASSGPAYAGSGVTQRVMTPAAAGAGMGQTVEVRVPVAGIGRNTSPGKAPTRSTFLIGIAWALWPCGILYSAIAIAWLTQDVLTGTVAMMAFAAGSGVQLWLGQRGLMALMRAGKESLGIRLAGALTFSFALALIVWVAMGNLPSDFCLPGS</sequence>
<name>A0A5C0AYB7_9BURK</name>
<feature type="domain" description="Urease accessory protein UreH-like transmembrane" evidence="2">
    <location>
        <begin position="165"/>
        <end position="244"/>
    </location>
</feature>
<dbReference type="EMBL" id="CP043046">
    <property type="protein sequence ID" value="QEI05377.1"/>
    <property type="molecule type" value="Genomic_DNA"/>
</dbReference>
<organism evidence="3 4">
    <name type="scientific">Pigmentiphaga aceris</name>
    <dbReference type="NCBI Taxonomy" id="1940612"/>
    <lineage>
        <taxon>Bacteria</taxon>
        <taxon>Pseudomonadati</taxon>
        <taxon>Pseudomonadota</taxon>
        <taxon>Betaproteobacteria</taxon>
        <taxon>Burkholderiales</taxon>
        <taxon>Alcaligenaceae</taxon>
        <taxon>Pigmentiphaga</taxon>
    </lineage>
</organism>
<dbReference type="RefSeq" id="WP_148813543.1">
    <property type="nucleotide sequence ID" value="NZ_CP043046.1"/>
</dbReference>
<evidence type="ECO:0000259" key="2">
    <source>
        <dbReference type="Pfam" id="PF13386"/>
    </source>
</evidence>
<dbReference type="InterPro" id="IPR039447">
    <property type="entry name" value="UreH-like_TM_dom"/>
</dbReference>
<dbReference type="Pfam" id="PF13386">
    <property type="entry name" value="DsbD_2"/>
    <property type="match status" value="2"/>
</dbReference>
<dbReference type="KEGG" id="pacr:FXN63_05605"/>
<keyword evidence="1" id="KW-1133">Transmembrane helix</keyword>
<dbReference type="PANTHER" id="PTHR42208">
    <property type="entry name" value="HEAVY METAL TRANSPORTER-RELATED"/>
    <property type="match status" value="1"/>
</dbReference>
<proteinExistence type="predicted"/>
<feature type="transmembrane region" description="Helical" evidence="1">
    <location>
        <begin position="169"/>
        <end position="191"/>
    </location>
</feature>
<evidence type="ECO:0000313" key="3">
    <source>
        <dbReference type="EMBL" id="QEI05377.1"/>
    </source>
</evidence>
<feature type="transmembrane region" description="Helical" evidence="1">
    <location>
        <begin position="236"/>
        <end position="254"/>
    </location>
</feature>
<dbReference type="AlphaFoldDB" id="A0A5C0AYB7"/>
<dbReference type="PANTHER" id="PTHR42208:SF1">
    <property type="entry name" value="HEAVY METAL TRANSPORTER"/>
    <property type="match status" value="1"/>
</dbReference>
<gene>
    <name evidence="3" type="ORF">FXN63_05605</name>
</gene>
<evidence type="ECO:0000256" key="1">
    <source>
        <dbReference type="SAM" id="Phobius"/>
    </source>
</evidence>
<feature type="transmembrane region" description="Helical" evidence="1">
    <location>
        <begin position="73"/>
        <end position="94"/>
    </location>
</feature>
<dbReference type="Proteomes" id="UP000325161">
    <property type="component" value="Chromosome"/>
</dbReference>
<protein>
    <submittedName>
        <fullName evidence="3">Sulfite exporter TauE/SafE family protein</fullName>
    </submittedName>
</protein>
<evidence type="ECO:0000313" key="4">
    <source>
        <dbReference type="Proteomes" id="UP000325161"/>
    </source>
</evidence>
<keyword evidence="1" id="KW-0472">Membrane</keyword>
<feature type="transmembrane region" description="Helical" evidence="1">
    <location>
        <begin position="197"/>
        <end position="216"/>
    </location>
</feature>
<accession>A0A5C0AYB7</accession>
<keyword evidence="1" id="KW-0812">Transmembrane</keyword>
<keyword evidence="4" id="KW-1185">Reference proteome</keyword>
<reference evidence="3 4" key="1">
    <citation type="submission" date="2019-08" db="EMBL/GenBank/DDBJ databases">
        <title>Amphibian skin-associated Pigmentiphaga: genome sequence and occurrence across geography and hosts.</title>
        <authorList>
            <person name="Bletz M.C."/>
            <person name="Bunk B."/>
            <person name="Sproeer C."/>
            <person name="Biwer P."/>
            <person name="Reiter S."/>
            <person name="Rabemananjara F.C.E."/>
            <person name="Schulz S."/>
            <person name="Overmann J."/>
            <person name="Vences M."/>
        </authorList>
    </citation>
    <scope>NUCLEOTIDE SEQUENCE [LARGE SCALE GENOMIC DNA]</scope>
    <source>
        <strain evidence="3 4">Mada1488</strain>
    </source>
</reference>